<dbReference type="PANTHER" id="PTHR34700:SF4">
    <property type="entry name" value="PHAGE-LIKE ELEMENT PBSX PROTEIN XKDP"/>
    <property type="match status" value="1"/>
</dbReference>
<gene>
    <name evidence="3" type="ORF">SAMN05421844_102502</name>
</gene>
<protein>
    <submittedName>
        <fullName evidence="3">LysM domain-containing protein</fullName>
    </submittedName>
</protein>
<evidence type="ECO:0000256" key="1">
    <source>
        <dbReference type="SAM" id="MobiDB-lite"/>
    </source>
</evidence>
<dbReference type="InterPro" id="IPR018392">
    <property type="entry name" value="LysM"/>
</dbReference>
<proteinExistence type="predicted"/>
<reference evidence="3 4" key="1">
    <citation type="submission" date="2016-10" db="EMBL/GenBank/DDBJ databases">
        <authorList>
            <person name="Varghese N."/>
            <person name="Submissions S."/>
        </authorList>
    </citation>
    <scope>NUCLEOTIDE SEQUENCE [LARGE SCALE GENOMIC DNA]</scope>
    <source>
        <strain evidence="3 4">DSM 26672</strain>
    </source>
</reference>
<dbReference type="EMBL" id="FNBZ01000002">
    <property type="protein sequence ID" value="SDF96627.1"/>
    <property type="molecule type" value="Genomic_DNA"/>
</dbReference>
<organism evidence="3 4">
    <name type="scientific">Bosea robiniae</name>
    <dbReference type="NCBI Taxonomy" id="1036780"/>
    <lineage>
        <taxon>Bacteria</taxon>
        <taxon>Pseudomonadati</taxon>
        <taxon>Pseudomonadota</taxon>
        <taxon>Alphaproteobacteria</taxon>
        <taxon>Hyphomicrobiales</taxon>
        <taxon>Boseaceae</taxon>
        <taxon>Bosea</taxon>
    </lineage>
</organism>
<feature type="region of interest" description="Disordered" evidence="1">
    <location>
        <begin position="198"/>
        <end position="234"/>
    </location>
</feature>
<evidence type="ECO:0000259" key="2">
    <source>
        <dbReference type="PROSITE" id="PS51782"/>
    </source>
</evidence>
<dbReference type="Proteomes" id="UP000199468">
    <property type="component" value="Unassembled WGS sequence"/>
</dbReference>
<keyword evidence="4" id="KW-1185">Reference proteome</keyword>
<name>A0ABY0NV45_9HYPH</name>
<dbReference type="RefSeq" id="WP_091856538.1">
    <property type="nucleotide sequence ID" value="NZ_FNBZ01000002.1"/>
</dbReference>
<accession>A0ABY0NV45</accession>
<dbReference type="PROSITE" id="PS51782">
    <property type="entry name" value="LYSM"/>
    <property type="match status" value="1"/>
</dbReference>
<dbReference type="CDD" id="cd00118">
    <property type="entry name" value="LysM"/>
    <property type="match status" value="1"/>
</dbReference>
<sequence>MLQTTFMPAIQGYHFSNSDIKWELHPGGPHGENLCGGMVYSALDHHYARKPIPKDSDPPPVRTPLNAHIYSRQVSAHAYTVPRLMRSTIFFMFHQLYVDSVASEYDLIRRSIAANRPVPLFLIKLGAFTGHHVLVSACQSSPSPGGPILKLYDPNNENTTTFIYAHPTTKRFTISALNATDYQIRGFFVDRNYSFKPPPDFPKPAPPPGPAPTPPPGPRPPPSPPPLPGPVSRTHTVQRGENLSMISQKYYGTQSKWSVIYAANRAVIGNNPNLIKPGQVLTIPP</sequence>
<dbReference type="SUPFAM" id="SSF54106">
    <property type="entry name" value="LysM domain"/>
    <property type="match status" value="1"/>
</dbReference>
<evidence type="ECO:0000313" key="4">
    <source>
        <dbReference type="Proteomes" id="UP000199468"/>
    </source>
</evidence>
<dbReference type="SMART" id="SM00257">
    <property type="entry name" value="LysM"/>
    <property type="match status" value="1"/>
</dbReference>
<dbReference type="PANTHER" id="PTHR34700">
    <property type="entry name" value="POTASSIUM BINDING PROTEIN KBP"/>
    <property type="match status" value="1"/>
</dbReference>
<comment type="caution">
    <text evidence="3">The sequence shown here is derived from an EMBL/GenBank/DDBJ whole genome shotgun (WGS) entry which is preliminary data.</text>
</comment>
<feature type="compositionally biased region" description="Pro residues" evidence="1">
    <location>
        <begin position="198"/>
        <end position="229"/>
    </location>
</feature>
<evidence type="ECO:0000313" key="3">
    <source>
        <dbReference type="EMBL" id="SDF96627.1"/>
    </source>
</evidence>
<dbReference type="Gene3D" id="3.10.350.10">
    <property type="entry name" value="LysM domain"/>
    <property type="match status" value="1"/>
</dbReference>
<feature type="domain" description="LysM" evidence="2">
    <location>
        <begin position="233"/>
        <end position="283"/>
    </location>
</feature>
<dbReference type="InterPro" id="IPR052196">
    <property type="entry name" value="Bact_Kbp"/>
</dbReference>
<dbReference type="Pfam" id="PF01476">
    <property type="entry name" value="LysM"/>
    <property type="match status" value="1"/>
</dbReference>
<dbReference type="InterPro" id="IPR036779">
    <property type="entry name" value="LysM_dom_sf"/>
</dbReference>